<dbReference type="KEGG" id="pbl:PAAG_02089"/>
<organism evidence="1 2">
    <name type="scientific">Paracoccidioides lutzii (strain ATCC MYA-826 / Pb01)</name>
    <name type="common">Paracoccidioides brasiliensis</name>
    <dbReference type="NCBI Taxonomy" id="502779"/>
    <lineage>
        <taxon>Eukaryota</taxon>
        <taxon>Fungi</taxon>
        <taxon>Dikarya</taxon>
        <taxon>Ascomycota</taxon>
        <taxon>Pezizomycotina</taxon>
        <taxon>Eurotiomycetes</taxon>
        <taxon>Eurotiomycetidae</taxon>
        <taxon>Onygenales</taxon>
        <taxon>Ajellomycetaceae</taxon>
        <taxon>Paracoccidioides</taxon>
    </lineage>
</organism>
<accession>C1GU94</accession>
<proteinExistence type="predicted"/>
<dbReference type="RefSeq" id="XP_015701542.1">
    <property type="nucleotide sequence ID" value="XM_015844538.1"/>
</dbReference>
<dbReference type="VEuPathDB" id="FungiDB:PAAG_02089"/>
<keyword evidence="2" id="KW-1185">Reference proteome</keyword>
<dbReference type="GeneID" id="9099587"/>
<name>C1GU94_PARBA</name>
<evidence type="ECO:0000313" key="1">
    <source>
        <dbReference type="EMBL" id="EEH39900.2"/>
    </source>
</evidence>
<dbReference type="EMBL" id="KN293995">
    <property type="protein sequence ID" value="EEH39900.2"/>
    <property type="molecule type" value="Genomic_DNA"/>
</dbReference>
<dbReference type="AlphaFoldDB" id="C1GU94"/>
<dbReference type="HOGENOM" id="CLU_2373376_0_0_1"/>
<gene>
    <name evidence="1" type="ORF">PAAG_02089</name>
</gene>
<protein>
    <submittedName>
        <fullName evidence="1">Uncharacterized protein</fullName>
    </submittedName>
</protein>
<evidence type="ECO:0000313" key="2">
    <source>
        <dbReference type="Proteomes" id="UP000002059"/>
    </source>
</evidence>
<dbReference type="Proteomes" id="UP000002059">
    <property type="component" value="Partially assembled WGS sequence"/>
</dbReference>
<reference evidence="1 2" key="1">
    <citation type="journal article" date="2011" name="PLoS Genet.">
        <title>Comparative genomic analysis of human fungal pathogens causing paracoccidioidomycosis.</title>
        <authorList>
            <person name="Desjardins C.A."/>
            <person name="Champion M.D."/>
            <person name="Holder J.W."/>
            <person name="Muszewska A."/>
            <person name="Goldberg J."/>
            <person name="Bailao A.M."/>
            <person name="Brigido M.M."/>
            <person name="Ferreira M.E."/>
            <person name="Garcia A.M."/>
            <person name="Grynberg M."/>
            <person name="Gujja S."/>
            <person name="Heiman D.I."/>
            <person name="Henn M.R."/>
            <person name="Kodira C.D."/>
            <person name="Leon-Narvaez H."/>
            <person name="Longo L.V."/>
            <person name="Ma L.J."/>
            <person name="Malavazi I."/>
            <person name="Matsuo A.L."/>
            <person name="Morais F.V."/>
            <person name="Pereira M."/>
            <person name="Rodriguez-Brito S."/>
            <person name="Sakthikumar S."/>
            <person name="Salem-Izacc S.M."/>
            <person name="Sykes S.M."/>
            <person name="Teixeira M.M."/>
            <person name="Vallejo M.C."/>
            <person name="Walter M.E."/>
            <person name="Yandava C."/>
            <person name="Young S."/>
            <person name="Zeng Q."/>
            <person name="Zucker J."/>
            <person name="Felipe M.S."/>
            <person name="Goldman G.H."/>
            <person name="Haas B.J."/>
            <person name="McEwen J.G."/>
            <person name="Nino-Vega G."/>
            <person name="Puccia R."/>
            <person name="San-Blas G."/>
            <person name="Soares C.M."/>
            <person name="Birren B.W."/>
            <person name="Cuomo C.A."/>
        </authorList>
    </citation>
    <scope>NUCLEOTIDE SEQUENCE [LARGE SCALE GENOMIC DNA]</scope>
    <source>
        <strain evidence="2">ATCC MYA-826 / Pb01</strain>
    </source>
</reference>
<sequence>MAYGEFFRGLVRSYRVVLPILDSSSTPGTNRMIDDGDLRRDGSHWPDGNDCLPAVPPRLFWVHAQAKYPSGPAGASLIWPSVRPANQYAHTPPSD</sequence>